<reference evidence="2" key="1">
    <citation type="journal article" date="2019" name="Sci. Rep.">
        <title>Draft genome of Tanacetum cinerariifolium, the natural source of mosquito coil.</title>
        <authorList>
            <person name="Yamashiro T."/>
            <person name="Shiraishi A."/>
            <person name="Satake H."/>
            <person name="Nakayama K."/>
        </authorList>
    </citation>
    <scope>NUCLEOTIDE SEQUENCE</scope>
</reference>
<gene>
    <name evidence="2" type="ORF">Tci_063521</name>
</gene>
<organism evidence="2">
    <name type="scientific">Tanacetum cinerariifolium</name>
    <name type="common">Dalmatian daisy</name>
    <name type="synonym">Chrysanthemum cinerariifolium</name>
    <dbReference type="NCBI Taxonomy" id="118510"/>
    <lineage>
        <taxon>Eukaryota</taxon>
        <taxon>Viridiplantae</taxon>
        <taxon>Streptophyta</taxon>
        <taxon>Embryophyta</taxon>
        <taxon>Tracheophyta</taxon>
        <taxon>Spermatophyta</taxon>
        <taxon>Magnoliopsida</taxon>
        <taxon>eudicotyledons</taxon>
        <taxon>Gunneridae</taxon>
        <taxon>Pentapetalae</taxon>
        <taxon>asterids</taxon>
        <taxon>campanulids</taxon>
        <taxon>Asterales</taxon>
        <taxon>Asteraceae</taxon>
        <taxon>Asteroideae</taxon>
        <taxon>Anthemideae</taxon>
        <taxon>Anthemidinae</taxon>
        <taxon>Tanacetum</taxon>
    </lineage>
</organism>
<evidence type="ECO:0000256" key="1">
    <source>
        <dbReference type="SAM" id="Coils"/>
    </source>
</evidence>
<sequence length="199" mass="22623">MNLKQHQASPGRFPNEAAILRSWGCIGAGSGLQEIIEEELRGSRNYGGKIGRDEQNNKWYQSLLRSFDHKKNNTQIEQNLLLWPSQAQVQKIRHAALNLVEARLVEFKNQEIKLCEKIRGLEFNVESKNNRIERLTNELEELKKEKEGLDSKLTCFQSASKDLDTLLGSQKSDKNKEGLGYSVVPPSCSSLLSFEEDMS</sequence>
<accession>A0A6L2NZF2</accession>
<dbReference type="AlphaFoldDB" id="A0A6L2NZF2"/>
<feature type="coiled-coil region" evidence="1">
    <location>
        <begin position="118"/>
        <end position="159"/>
    </location>
</feature>
<proteinExistence type="predicted"/>
<protein>
    <submittedName>
        <fullName evidence="2">Uncharacterized protein</fullName>
    </submittedName>
</protein>
<keyword evidence="1" id="KW-0175">Coiled coil</keyword>
<comment type="caution">
    <text evidence="2">The sequence shown here is derived from an EMBL/GenBank/DDBJ whole genome shotgun (WGS) entry which is preliminary data.</text>
</comment>
<name>A0A6L2NZF2_TANCI</name>
<dbReference type="EMBL" id="BKCJ010010427">
    <property type="protein sequence ID" value="GEU91543.1"/>
    <property type="molecule type" value="Genomic_DNA"/>
</dbReference>
<evidence type="ECO:0000313" key="2">
    <source>
        <dbReference type="EMBL" id="GEU91543.1"/>
    </source>
</evidence>